<evidence type="ECO:0000313" key="4">
    <source>
        <dbReference type="Proteomes" id="UP001597475"/>
    </source>
</evidence>
<protein>
    <recommendedName>
        <fullName evidence="5">Permease</fullName>
    </recommendedName>
</protein>
<feature type="region of interest" description="Disordered" evidence="1">
    <location>
        <begin position="190"/>
        <end position="237"/>
    </location>
</feature>
<organism evidence="3 4">
    <name type="scientific">Deinococcus taklimakanensis</name>
    <dbReference type="NCBI Taxonomy" id="536443"/>
    <lineage>
        <taxon>Bacteria</taxon>
        <taxon>Thermotogati</taxon>
        <taxon>Deinococcota</taxon>
        <taxon>Deinococci</taxon>
        <taxon>Deinococcales</taxon>
        <taxon>Deinococcaceae</taxon>
        <taxon>Deinococcus</taxon>
    </lineage>
</organism>
<feature type="transmembrane region" description="Helical" evidence="2">
    <location>
        <begin position="148"/>
        <end position="167"/>
    </location>
</feature>
<evidence type="ECO:0000256" key="2">
    <source>
        <dbReference type="SAM" id="Phobius"/>
    </source>
</evidence>
<sequence length="237" mass="25097">MTAATLPMTPEARNRARFLGFLRVFAGLALLGVLAYLLWTPGEWTTKLMAWVLVTLLADELGGWFGYIGLGLGVLGLLAPETPLAQWLVIFPLIGGALMALLLVKHSGGAFVLPFGALLFAAVVLGVGRYGAKIDPNLKLPANESFQLAAILPMLAGVAFSFVRQLVQTFVRYQARKAASALPETERVLTATPGETEPGKVDEVETTLAAPTLADTAPAPQVTSEVAARPSLSKKTD</sequence>
<dbReference type="RefSeq" id="WP_386842800.1">
    <property type="nucleotide sequence ID" value="NZ_JBHUMK010000010.1"/>
</dbReference>
<dbReference type="EMBL" id="JBHUMK010000010">
    <property type="protein sequence ID" value="MFD2608358.1"/>
    <property type="molecule type" value="Genomic_DNA"/>
</dbReference>
<gene>
    <name evidence="3" type="ORF">ACFSR9_02750</name>
</gene>
<proteinExistence type="predicted"/>
<feature type="transmembrane region" description="Helical" evidence="2">
    <location>
        <begin position="111"/>
        <end position="128"/>
    </location>
</feature>
<name>A0ABW5P0I3_9DEIO</name>
<comment type="caution">
    <text evidence="3">The sequence shown here is derived from an EMBL/GenBank/DDBJ whole genome shotgun (WGS) entry which is preliminary data.</text>
</comment>
<keyword evidence="2" id="KW-1133">Transmembrane helix</keyword>
<evidence type="ECO:0000313" key="3">
    <source>
        <dbReference type="EMBL" id="MFD2608358.1"/>
    </source>
</evidence>
<feature type="compositionally biased region" description="Low complexity" evidence="1">
    <location>
        <begin position="206"/>
        <end position="220"/>
    </location>
</feature>
<keyword evidence="4" id="KW-1185">Reference proteome</keyword>
<evidence type="ECO:0008006" key="5">
    <source>
        <dbReference type="Google" id="ProtNLM"/>
    </source>
</evidence>
<accession>A0ABW5P0I3</accession>
<dbReference type="Proteomes" id="UP001597475">
    <property type="component" value="Unassembled WGS sequence"/>
</dbReference>
<feature type="transmembrane region" description="Helical" evidence="2">
    <location>
        <begin position="51"/>
        <end position="78"/>
    </location>
</feature>
<feature type="transmembrane region" description="Helical" evidence="2">
    <location>
        <begin position="20"/>
        <end position="39"/>
    </location>
</feature>
<feature type="transmembrane region" description="Helical" evidence="2">
    <location>
        <begin position="84"/>
        <end position="104"/>
    </location>
</feature>
<reference evidence="4" key="1">
    <citation type="journal article" date="2019" name="Int. J. Syst. Evol. Microbiol.">
        <title>The Global Catalogue of Microorganisms (GCM) 10K type strain sequencing project: providing services to taxonomists for standard genome sequencing and annotation.</title>
        <authorList>
            <consortium name="The Broad Institute Genomics Platform"/>
            <consortium name="The Broad Institute Genome Sequencing Center for Infectious Disease"/>
            <person name="Wu L."/>
            <person name="Ma J."/>
        </authorList>
    </citation>
    <scope>NUCLEOTIDE SEQUENCE [LARGE SCALE GENOMIC DNA]</scope>
    <source>
        <strain evidence="4">KCTC 33842</strain>
    </source>
</reference>
<evidence type="ECO:0000256" key="1">
    <source>
        <dbReference type="SAM" id="MobiDB-lite"/>
    </source>
</evidence>
<keyword evidence="2" id="KW-0472">Membrane</keyword>
<keyword evidence="2" id="KW-0812">Transmembrane</keyword>